<feature type="compositionally biased region" description="Polar residues" evidence="1">
    <location>
        <begin position="268"/>
        <end position="277"/>
    </location>
</feature>
<evidence type="ECO:0000313" key="2">
    <source>
        <dbReference type="EMBL" id="KAG8590200.1"/>
    </source>
</evidence>
<dbReference type="AlphaFoldDB" id="A0AAV7CYH7"/>
<feature type="region of interest" description="Disordered" evidence="1">
    <location>
        <begin position="263"/>
        <end position="310"/>
    </location>
</feature>
<reference evidence="2" key="1">
    <citation type="thesis" date="2020" institute="ProQuest LLC" country="789 East Eisenhower Parkway, Ann Arbor, MI, USA">
        <title>Comparative Genomics and Chromosome Evolution.</title>
        <authorList>
            <person name="Mudd A.B."/>
        </authorList>
    </citation>
    <scope>NUCLEOTIDE SEQUENCE</scope>
    <source>
        <strain evidence="2">237g6f4</strain>
        <tissue evidence="2">Blood</tissue>
    </source>
</reference>
<gene>
    <name evidence="2" type="ORF">GDO81_006678</name>
</gene>
<evidence type="ECO:0000256" key="1">
    <source>
        <dbReference type="SAM" id="MobiDB-lite"/>
    </source>
</evidence>
<comment type="caution">
    <text evidence="2">The sequence shown here is derived from an EMBL/GenBank/DDBJ whole genome shotgun (WGS) entry which is preliminary data.</text>
</comment>
<evidence type="ECO:0000313" key="3">
    <source>
        <dbReference type="Proteomes" id="UP000824782"/>
    </source>
</evidence>
<dbReference type="EMBL" id="WNYA01000002">
    <property type="protein sequence ID" value="KAG8590200.1"/>
    <property type="molecule type" value="Genomic_DNA"/>
</dbReference>
<feature type="region of interest" description="Disordered" evidence="1">
    <location>
        <begin position="90"/>
        <end position="139"/>
    </location>
</feature>
<keyword evidence="3" id="KW-1185">Reference proteome</keyword>
<proteinExistence type="predicted"/>
<feature type="compositionally biased region" description="Low complexity" evidence="1">
    <location>
        <begin position="93"/>
        <end position="107"/>
    </location>
</feature>
<sequence length="310" mass="34304">MSTDEQELACKDVQQRWRSCRDQCKKDIRAQEGHSGSGRSRKRPYCYREQMRFLADIFTIGPTEDNLDTEAEDTAIHPPVVPSTDVATVERQTAAAAEDATAGPTSADPEQLQVAEAGEQQSTSPVPRGRRPRRAPPGRVLDENVLNYLGRRAQEDTIVTYLRSLADHMRRVPQEHLLRCQGAFSIILEACCPPNNPTPVFEALEQWRLYGHIVPRPQPLPPPPPPPPQAPPSFYSGPYPAQEFAHSQSNIFFGAGAHNMPPAHHQYASASHSFQGRASSGLAPPPSPAPHFHAPRGERHDSPAQNFMQL</sequence>
<organism evidence="2 3">
    <name type="scientific">Engystomops pustulosus</name>
    <name type="common">Tungara frog</name>
    <name type="synonym">Physalaemus pustulosus</name>
    <dbReference type="NCBI Taxonomy" id="76066"/>
    <lineage>
        <taxon>Eukaryota</taxon>
        <taxon>Metazoa</taxon>
        <taxon>Chordata</taxon>
        <taxon>Craniata</taxon>
        <taxon>Vertebrata</taxon>
        <taxon>Euteleostomi</taxon>
        <taxon>Amphibia</taxon>
        <taxon>Batrachia</taxon>
        <taxon>Anura</taxon>
        <taxon>Neobatrachia</taxon>
        <taxon>Hyloidea</taxon>
        <taxon>Leptodactylidae</taxon>
        <taxon>Leiuperinae</taxon>
        <taxon>Engystomops</taxon>
    </lineage>
</organism>
<feature type="region of interest" description="Disordered" evidence="1">
    <location>
        <begin position="215"/>
        <end position="236"/>
    </location>
</feature>
<dbReference type="Proteomes" id="UP000824782">
    <property type="component" value="Unassembled WGS sequence"/>
</dbReference>
<name>A0AAV7CYH7_ENGPU</name>
<accession>A0AAV7CYH7</accession>
<protein>
    <submittedName>
        <fullName evidence="2">Uncharacterized protein</fullName>
    </submittedName>
</protein>
<feature type="compositionally biased region" description="Pro residues" evidence="1">
    <location>
        <begin position="216"/>
        <end position="231"/>
    </location>
</feature>